<sequence>MSGLVIKEPTRKSEDSETIHELNTRSTYQPIAMHLRKAGEGIVSNYPQKERFFHGHGKQQSLQEADEEKLIAVAPNTDAHREHEDLISWLTAAKKLSAA</sequence>
<proteinExistence type="predicted"/>
<organism evidence="2 3">
    <name type="scientific">Tanacetum coccineum</name>
    <dbReference type="NCBI Taxonomy" id="301880"/>
    <lineage>
        <taxon>Eukaryota</taxon>
        <taxon>Viridiplantae</taxon>
        <taxon>Streptophyta</taxon>
        <taxon>Embryophyta</taxon>
        <taxon>Tracheophyta</taxon>
        <taxon>Spermatophyta</taxon>
        <taxon>Magnoliopsida</taxon>
        <taxon>eudicotyledons</taxon>
        <taxon>Gunneridae</taxon>
        <taxon>Pentapetalae</taxon>
        <taxon>asterids</taxon>
        <taxon>campanulids</taxon>
        <taxon>Asterales</taxon>
        <taxon>Asteraceae</taxon>
        <taxon>Asteroideae</taxon>
        <taxon>Anthemideae</taxon>
        <taxon>Anthemidinae</taxon>
        <taxon>Tanacetum</taxon>
    </lineage>
</organism>
<reference evidence="2" key="1">
    <citation type="journal article" date="2022" name="Int. J. Mol. Sci.">
        <title>Draft Genome of Tanacetum Coccineum: Genomic Comparison of Closely Related Tanacetum-Family Plants.</title>
        <authorList>
            <person name="Yamashiro T."/>
            <person name="Shiraishi A."/>
            <person name="Nakayama K."/>
            <person name="Satake H."/>
        </authorList>
    </citation>
    <scope>NUCLEOTIDE SEQUENCE</scope>
</reference>
<dbReference type="Proteomes" id="UP001151760">
    <property type="component" value="Unassembled WGS sequence"/>
</dbReference>
<name>A0ABQ4ZKX1_9ASTR</name>
<feature type="compositionally biased region" description="Basic and acidic residues" evidence="1">
    <location>
        <begin position="8"/>
        <end position="23"/>
    </location>
</feature>
<evidence type="ECO:0000313" key="3">
    <source>
        <dbReference type="Proteomes" id="UP001151760"/>
    </source>
</evidence>
<evidence type="ECO:0000256" key="1">
    <source>
        <dbReference type="SAM" id="MobiDB-lite"/>
    </source>
</evidence>
<comment type="caution">
    <text evidence="2">The sequence shown here is derived from an EMBL/GenBank/DDBJ whole genome shotgun (WGS) entry which is preliminary data.</text>
</comment>
<evidence type="ECO:0000313" key="2">
    <source>
        <dbReference type="EMBL" id="GJS90810.1"/>
    </source>
</evidence>
<protein>
    <submittedName>
        <fullName evidence="2">Uncharacterized protein</fullName>
    </submittedName>
</protein>
<reference evidence="2" key="2">
    <citation type="submission" date="2022-01" db="EMBL/GenBank/DDBJ databases">
        <authorList>
            <person name="Yamashiro T."/>
            <person name="Shiraishi A."/>
            <person name="Satake H."/>
            <person name="Nakayama K."/>
        </authorList>
    </citation>
    <scope>NUCLEOTIDE SEQUENCE</scope>
</reference>
<dbReference type="EMBL" id="BQNB010011457">
    <property type="protein sequence ID" value="GJS90810.1"/>
    <property type="molecule type" value="Genomic_DNA"/>
</dbReference>
<accession>A0ABQ4ZKX1</accession>
<feature type="region of interest" description="Disordered" evidence="1">
    <location>
        <begin position="1"/>
        <end position="24"/>
    </location>
</feature>
<gene>
    <name evidence="2" type="ORF">Tco_0773446</name>
</gene>
<keyword evidence="3" id="KW-1185">Reference proteome</keyword>